<evidence type="ECO:0000313" key="2">
    <source>
        <dbReference type="Proteomes" id="UP000018143"/>
    </source>
</evidence>
<proteinExistence type="predicted"/>
<protein>
    <submittedName>
        <fullName evidence="1">Predicted membrane-associated</fullName>
    </submittedName>
</protein>
<name>T1CVU9_9HELI</name>
<gene>
    <name evidence="1" type="ORF">HFN_1202</name>
</gene>
<dbReference type="STRING" id="1325130.HFN_1202"/>
<dbReference type="EMBL" id="BASD01000002">
    <property type="protein sequence ID" value="GAD17885.1"/>
    <property type="molecule type" value="Genomic_DNA"/>
</dbReference>
<evidence type="ECO:0000313" key="1">
    <source>
        <dbReference type="EMBL" id="GAD17885.1"/>
    </source>
</evidence>
<comment type="caution">
    <text evidence="1">The sequence shown here is derived from an EMBL/GenBank/DDBJ whole genome shotgun (WGS) entry which is preliminary data.</text>
</comment>
<accession>T1CVU9</accession>
<reference evidence="1 2" key="1">
    <citation type="journal article" date="2013" name="Genome Announc.">
        <title>Draft Genome Sequence of Helicobacter fennelliae Strain MRY12-0050, Isolated from a Bacteremia Patient.</title>
        <authorList>
            <person name="Rimbara E."/>
            <person name="Matsui M."/>
            <person name="Mori S."/>
            <person name="Suzuki S."/>
            <person name="Suzuki M."/>
            <person name="Kim H."/>
            <person name="Sekizuka T."/>
            <person name="Kuroda M."/>
            <person name="Shibayama K."/>
        </authorList>
    </citation>
    <scope>NUCLEOTIDE SEQUENCE [LARGE SCALE GENOMIC DNA]</scope>
    <source>
        <strain evidence="1 2">MRY12-0050</strain>
    </source>
</reference>
<keyword evidence="2" id="KW-1185">Reference proteome</keyword>
<organism evidence="1 2">
    <name type="scientific">Helicobacter fennelliae MRY12-0050</name>
    <dbReference type="NCBI Taxonomy" id="1325130"/>
    <lineage>
        <taxon>Bacteria</taxon>
        <taxon>Pseudomonadati</taxon>
        <taxon>Campylobacterota</taxon>
        <taxon>Epsilonproteobacteria</taxon>
        <taxon>Campylobacterales</taxon>
        <taxon>Helicobacteraceae</taxon>
        <taxon>Helicobacter</taxon>
    </lineage>
</organism>
<dbReference type="AlphaFoldDB" id="T1CVU9"/>
<sequence length="425" mass="49969">MSKLNSEPIKIQIRDVYYNPIHNATIKIIERRSDKILYNQESANGEVILDDIENLKDCHAFKVEIQHSHYHSKPKTDSFCIREAHRGKYHTLEFLYQEKLLVSNVYVEIREQIQNTCEDNRANTICLPKRTYNIDNNTFAEQEALQAINHLQIYLKAYYNQDTIPNKDKQSNKQKQAYKEQKKETKWGIIIGNPNESQPVKDNVAFQILKNKDDYELKGEEIILNLKQEWLNQTIRIYAYIENPNHKVGNTLHIYAPIEYKEEGLVDVSGYVIGIVGVVGRNLAIKVIDKTRYIVSSYKVDKIFAPEIRISKGMSREILGNELARKWYVKIQIEKIPRLIKQVQSKREQAVMAHRFRNQAKRDTRDLMKDKKEAQRLDKTEKEYTWDFLVKKAKDKGKKGDEIYEYIIEASQRTRTSVNIKMGIK</sequence>
<dbReference type="Proteomes" id="UP000018143">
    <property type="component" value="Unassembled WGS sequence"/>
</dbReference>
<dbReference type="RefSeq" id="WP_023946021.1">
    <property type="nucleotide sequence ID" value="NZ_BASD01000002.1"/>
</dbReference>
<dbReference type="eggNOG" id="ENOG5033NUW">
    <property type="taxonomic scope" value="Bacteria"/>
</dbReference>